<evidence type="ECO:0000313" key="1">
    <source>
        <dbReference type="EMBL" id="KIM77226.1"/>
    </source>
</evidence>
<sequence length="80" mass="8870">MEMQVDGRLVTCLSDCSLLLWECDFGPAADNPTSLSNSRRTRSQHVATYIGNLSTCFSYTYITAAPVWLSPSESEDIKMS</sequence>
<gene>
    <name evidence="1" type="ORF">PILCRDRAFT_825576</name>
</gene>
<reference evidence="1 2" key="1">
    <citation type="submission" date="2014-04" db="EMBL/GenBank/DDBJ databases">
        <authorList>
            <consortium name="DOE Joint Genome Institute"/>
            <person name="Kuo A."/>
            <person name="Tarkka M."/>
            <person name="Buscot F."/>
            <person name="Kohler A."/>
            <person name="Nagy L.G."/>
            <person name="Floudas D."/>
            <person name="Copeland A."/>
            <person name="Barry K.W."/>
            <person name="Cichocki N."/>
            <person name="Veneault-Fourrey C."/>
            <person name="LaButti K."/>
            <person name="Lindquist E.A."/>
            <person name="Lipzen A."/>
            <person name="Lundell T."/>
            <person name="Morin E."/>
            <person name="Murat C."/>
            <person name="Sun H."/>
            <person name="Tunlid A."/>
            <person name="Henrissat B."/>
            <person name="Grigoriev I.V."/>
            <person name="Hibbett D.S."/>
            <person name="Martin F."/>
            <person name="Nordberg H.P."/>
            <person name="Cantor M.N."/>
            <person name="Hua S.X."/>
        </authorList>
    </citation>
    <scope>NUCLEOTIDE SEQUENCE [LARGE SCALE GENOMIC DNA]</scope>
    <source>
        <strain evidence="1 2">F 1598</strain>
    </source>
</reference>
<reference evidence="2" key="2">
    <citation type="submission" date="2015-01" db="EMBL/GenBank/DDBJ databases">
        <title>Evolutionary Origins and Diversification of the Mycorrhizal Mutualists.</title>
        <authorList>
            <consortium name="DOE Joint Genome Institute"/>
            <consortium name="Mycorrhizal Genomics Consortium"/>
            <person name="Kohler A."/>
            <person name="Kuo A."/>
            <person name="Nagy L.G."/>
            <person name="Floudas D."/>
            <person name="Copeland A."/>
            <person name="Barry K.W."/>
            <person name="Cichocki N."/>
            <person name="Veneault-Fourrey C."/>
            <person name="LaButti K."/>
            <person name="Lindquist E.A."/>
            <person name="Lipzen A."/>
            <person name="Lundell T."/>
            <person name="Morin E."/>
            <person name="Murat C."/>
            <person name="Riley R."/>
            <person name="Ohm R."/>
            <person name="Sun H."/>
            <person name="Tunlid A."/>
            <person name="Henrissat B."/>
            <person name="Grigoriev I.V."/>
            <person name="Hibbett D.S."/>
            <person name="Martin F."/>
        </authorList>
    </citation>
    <scope>NUCLEOTIDE SEQUENCE [LARGE SCALE GENOMIC DNA]</scope>
    <source>
        <strain evidence="2">F 1598</strain>
    </source>
</reference>
<dbReference type="EMBL" id="KN833027">
    <property type="protein sequence ID" value="KIM77226.1"/>
    <property type="molecule type" value="Genomic_DNA"/>
</dbReference>
<keyword evidence="2" id="KW-1185">Reference proteome</keyword>
<protein>
    <submittedName>
        <fullName evidence="1">Uncharacterized protein</fullName>
    </submittedName>
</protein>
<proteinExistence type="predicted"/>
<dbReference type="InParanoid" id="A0A0C3FBW7"/>
<organism evidence="1 2">
    <name type="scientific">Piloderma croceum (strain F 1598)</name>
    <dbReference type="NCBI Taxonomy" id="765440"/>
    <lineage>
        <taxon>Eukaryota</taxon>
        <taxon>Fungi</taxon>
        <taxon>Dikarya</taxon>
        <taxon>Basidiomycota</taxon>
        <taxon>Agaricomycotina</taxon>
        <taxon>Agaricomycetes</taxon>
        <taxon>Agaricomycetidae</taxon>
        <taxon>Atheliales</taxon>
        <taxon>Atheliaceae</taxon>
        <taxon>Piloderma</taxon>
    </lineage>
</organism>
<dbReference type="AlphaFoldDB" id="A0A0C3FBW7"/>
<evidence type="ECO:0000313" key="2">
    <source>
        <dbReference type="Proteomes" id="UP000054166"/>
    </source>
</evidence>
<name>A0A0C3FBW7_PILCF</name>
<dbReference type="Proteomes" id="UP000054166">
    <property type="component" value="Unassembled WGS sequence"/>
</dbReference>
<dbReference type="HOGENOM" id="CLU_2590617_0_0_1"/>
<accession>A0A0C3FBW7</accession>